<feature type="chain" id="PRO_5023008720" evidence="2">
    <location>
        <begin position="19"/>
        <end position="698"/>
    </location>
</feature>
<feature type="region of interest" description="Disordered" evidence="1">
    <location>
        <begin position="48"/>
        <end position="69"/>
    </location>
</feature>
<accession>A0A5B0RRN6</accession>
<organism evidence="3 4">
    <name type="scientific">Puccinia graminis f. sp. tritici</name>
    <dbReference type="NCBI Taxonomy" id="56615"/>
    <lineage>
        <taxon>Eukaryota</taxon>
        <taxon>Fungi</taxon>
        <taxon>Dikarya</taxon>
        <taxon>Basidiomycota</taxon>
        <taxon>Pucciniomycotina</taxon>
        <taxon>Pucciniomycetes</taxon>
        <taxon>Pucciniales</taxon>
        <taxon>Pucciniaceae</taxon>
        <taxon>Puccinia</taxon>
    </lineage>
</organism>
<keyword evidence="2" id="KW-0732">Signal</keyword>
<dbReference type="Proteomes" id="UP000325313">
    <property type="component" value="Unassembled WGS sequence"/>
</dbReference>
<name>A0A5B0RRN6_PUCGR</name>
<proteinExistence type="predicted"/>
<dbReference type="AlphaFoldDB" id="A0A5B0RRN6"/>
<protein>
    <submittedName>
        <fullName evidence="3">Uncharacterized protein</fullName>
    </submittedName>
</protein>
<dbReference type="EMBL" id="VDEP01000141">
    <property type="protein sequence ID" value="KAA1128520.1"/>
    <property type="molecule type" value="Genomic_DNA"/>
</dbReference>
<reference evidence="3 4" key="1">
    <citation type="submission" date="2019-05" db="EMBL/GenBank/DDBJ databases">
        <title>Emergence of the Ug99 lineage of the wheat stem rust pathogen through somatic hybridization.</title>
        <authorList>
            <person name="Li F."/>
            <person name="Upadhyaya N.M."/>
            <person name="Sperschneider J."/>
            <person name="Matny O."/>
            <person name="Nguyen-Phuc H."/>
            <person name="Mago R."/>
            <person name="Raley C."/>
            <person name="Miller M.E."/>
            <person name="Silverstein K.A.T."/>
            <person name="Henningsen E."/>
            <person name="Hirsch C.D."/>
            <person name="Visser B."/>
            <person name="Pretorius Z.A."/>
            <person name="Steffenson B.J."/>
            <person name="Schwessinger B."/>
            <person name="Dodds P.N."/>
            <person name="Figueroa M."/>
        </authorList>
    </citation>
    <scope>NUCLEOTIDE SEQUENCE [LARGE SCALE GENOMIC DNA]</scope>
    <source>
        <strain evidence="3 4">Ug99</strain>
    </source>
</reference>
<comment type="caution">
    <text evidence="3">The sequence shown here is derived from an EMBL/GenBank/DDBJ whole genome shotgun (WGS) entry which is preliminary data.</text>
</comment>
<evidence type="ECO:0000313" key="4">
    <source>
        <dbReference type="Proteomes" id="UP000325313"/>
    </source>
</evidence>
<evidence type="ECO:0000256" key="1">
    <source>
        <dbReference type="SAM" id="MobiDB-lite"/>
    </source>
</evidence>
<evidence type="ECO:0000313" key="3">
    <source>
        <dbReference type="EMBL" id="KAA1128520.1"/>
    </source>
</evidence>
<evidence type="ECO:0000256" key="2">
    <source>
        <dbReference type="SAM" id="SignalP"/>
    </source>
</evidence>
<gene>
    <name evidence="3" type="ORF">PGTUg99_019966</name>
</gene>
<sequence length="698" mass="81100">MFCRFTTVGFCAISAVIAMNTAVDPARAIGKAHADNYAGATSTRLTPLENQIPSIAGPSDPSTSTRESGGAYTITLDGHIQRAFVPENPYRLERLGYNTPEEKHILETKYLIFELRESTIRSQDESKLILEGNRLTVRDGTVIEIPQSEFDAISESSLTVREKRYLYHINRTTNPGIDSKEFLIMKEFEKRISQLKVLEDDMKDLQKFFNKVNLDRAEIQLKYEDLLLEENELRWLSRFVKSAGKFQKKLRILHQLKRKILGVLGTQERMNQIRRAESMGAEEALECVQVFCPDRFPPSSSRRNPAASLDRFVDELRRAMIGWQSLAGDKDSTMALYSMKLTDVLFKHGFINHQTVRKIFQDDEMLWQASHFNLEYLHDQGLCYGRHFRTGMNKFTEQWFWPYSFQFLSVFTGEKDELMIALGLSIRELFTEGDRFMATANRSEDSSKAWENFKEKVPMRVYRERILQAVNKAPEEEAPRRSQTGPTVYQNTPAVIDQEIPKQVLFDARYLTRIMLDLPYREERPLVSAACEFLELVEKLYPGVIAEAHQTQHYTREQIRYILGTHRLLLASSRYSYLLRTMEHLSWQYGVHGESRLNSYLMQESAVRPASHFDYILYNWEVFQLDYRTWLSQTSEELQNAKEIIHQISAHWWTDTPQRDLRQLIDSQTVENGLEAFDRGAAILNKAMIEEKQHALGV</sequence>
<feature type="signal peptide" evidence="2">
    <location>
        <begin position="1"/>
        <end position="18"/>
    </location>
</feature>